<dbReference type="AlphaFoldDB" id="A0A3N2PYK5"/>
<evidence type="ECO:0000313" key="2">
    <source>
        <dbReference type="EMBL" id="ROT39587.1"/>
    </source>
</evidence>
<organism evidence="2 3">
    <name type="scientific">Sodiomyces alkalinus (strain CBS 110278 / VKM F-3762 / F11)</name>
    <name type="common">Alkaliphilic filamentous fungus</name>
    <dbReference type="NCBI Taxonomy" id="1314773"/>
    <lineage>
        <taxon>Eukaryota</taxon>
        <taxon>Fungi</taxon>
        <taxon>Dikarya</taxon>
        <taxon>Ascomycota</taxon>
        <taxon>Pezizomycotina</taxon>
        <taxon>Sordariomycetes</taxon>
        <taxon>Hypocreomycetidae</taxon>
        <taxon>Glomerellales</taxon>
        <taxon>Plectosphaerellaceae</taxon>
        <taxon>Sodiomyces</taxon>
    </lineage>
</organism>
<evidence type="ECO:0000313" key="3">
    <source>
        <dbReference type="Proteomes" id="UP000272025"/>
    </source>
</evidence>
<gene>
    <name evidence="2" type="ORF">SODALDRAFT_133476</name>
</gene>
<keyword evidence="1" id="KW-0812">Transmembrane</keyword>
<reference evidence="2 3" key="1">
    <citation type="journal article" date="2018" name="Mol. Ecol.">
        <title>The obligate alkalophilic soda-lake fungus Sodiomyces alkalinus has shifted to a protein diet.</title>
        <authorList>
            <person name="Grum-Grzhimaylo A.A."/>
            <person name="Falkoski D.L."/>
            <person name="van den Heuvel J."/>
            <person name="Valero-Jimenez C.A."/>
            <person name="Min B."/>
            <person name="Choi I.G."/>
            <person name="Lipzen A."/>
            <person name="Daum C.G."/>
            <person name="Aanen D.K."/>
            <person name="Tsang A."/>
            <person name="Henrissat B."/>
            <person name="Bilanenko E.N."/>
            <person name="de Vries R.P."/>
            <person name="van Kan J.A.L."/>
            <person name="Grigoriev I.V."/>
            <person name="Debets A.J.M."/>
        </authorList>
    </citation>
    <scope>NUCLEOTIDE SEQUENCE [LARGE SCALE GENOMIC DNA]</scope>
    <source>
        <strain evidence="2 3">F11</strain>
    </source>
</reference>
<sequence>MESSNSDGITISAHQTSLMEKTTGSPRPVSPACAEHAIAVDPELTFIPYLLGIYLLTLSTEFEVRSFEKNKKILPFSSYSFFFFFFFLCLPVGKEKE</sequence>
<keyword evidence="1" id="KW-1133">Transmembrane helix</keyword>
<dbReference type="RefSeq" id="XP_028467393.1">
    <property type="nucleotide sequence ID" value="XM_028606724.1"/>
</dbReference>
<proteinExistence type="predicted"/>
<protein>
    <submittedName>
        <fullName evidence="2">Uncharacterized protein</fullName>
    </submittedName>
</protein>
<dbReference type="EMBL" id="ML119053">
    <property type="protein sequence ID" value="ROT39587.1"/>
    <property type="molecule type" value="Genomic_DNA"/>
</dbReference>
<accession>A0A3N2PYK5</accession>
<dbReference type="Proteomes" id="UP000272025">
    <property type="component" value="Unassembled WGS sequence"/>
</dbReference>
<evidence type="ECO:0000256" key="1">
    <source>
        <dbReference type="SAM" id="Phobius"/>
    </source>
</evidence>
<feature type="transmembrane region" description="Helical" evidence="1">
    <location>
        <begin position="76"/>
        <end position="93"/>
    </location>
</feature>
<keyword evidence="1" id="KW-0472">Membrane</keyword>
<dbReference type="GeneID" id="39575202"/>
<name>A0A3N2PYK5_SODAK</name>
<keyword evidence="3" id="KW-1185">Reference proteome</keyword>